<name>A0A0C2WZN2_AMAMK</name>
<protein>
    <submittedName>
        <fullName evidence="1">Uncharacterized protein</fullName>
    </submittedName>
</protein>
<dbReference type="Proteomes" id="UP000054549">
    <property type="component" value="Unassembled WGS sequence"/>
</dbReference>
<dbReference type="AlphaFoldDB" id="A0A0C2WZN2"/>
<dbReference type="InParanoid" id="A0A0C2WZN2"/>
<reference evidence="1 2" key="1">
    <citation type="submission" date="2014-04" db="EMBL/GenBank/DDBJ databases">
        <title>Evolutionary Origins and Diversification of the Mycorrhizal Mutualists.</title>
        <authorList>
            <consortium name="DOE Joint Genome Institute"/>
            <consortium name="Mycorrhizal Genomics Consortium"/>
            <person name="Kohler A."/>
            <person name="Kuo A."/>
            <person name="Nagy L.G."/>
            <person name="Floudas D."/>
            <person name="Copeland A."/>
            <person name="Barry K.W."/>
            <person name="Cichocki N."/>
            <person name="Veneault-Fourrey C."/>
            <person name="LaButti K."/>
            <person name="Lindquist E.A."/>
            <person name="Lipzen A."/>
            <person name="Lundell T."/>
            <person name="Morin E."/>
            <person name="Murat C."/>
            <person name="Riley R."/>
            <person name="Ohm R."/>
            <person name="Sun H."/>
            <person name="Tunlid A."/>
            <person name="Henrissat B."/>
            <person name="Grigoriev I.V."/>
            <person name="Hibbett D.S."/>
            <person name="Martin F."/>
        </authorList>
    </citation>
    <scope>NUCLEOTIDE SEQUENCE [LARGE SCALE GENOMIC DNA]</scope>
    <source>
        <strain evidence="1 2">Koide BX008</strain>
    </source>
</reference>
<proteinExistence type="predicted"/>
<sequence length="63" mass="6595">MPPRNSTLTVTYTVESRMNCSIVSNANVGMRIAGKLKPTIPSNTACSCQLGITARNVNGSVAP</sequence>
<keyword evidence="2" id="KW-1185">Reference proteome</keyword>
<evidence type="ECO:0000313" key="1">
    <source>
        <dbReference type="EMBL" id="KIL62331.1"/>
    </source>
</evidence>
<organism evidence="1 2">
    <name type="scientific">Amanita muscaria (strain Koide BX008)</name>
    <dbReference type="NCBI Taxonomy" id="946122"/>
    <lineage>
        <taxon>Eukaryota</taxon>
        <taxon>Fungi</taxon>
        <taxon>Dikarya</taxon>
        <taxon>Basidiomycota</taxon>
        <taxon>Agaricomycotina</taxon>
        <taxon>Agaricomycetes</taxon>
        <taxon>Agaricomycetidae</taxon>
        <taxon>Agaricales</taxon>
        <taxon>Pluteineae</taxon>
        <taxon>Amanitaceae</taxon>
        <taxon>Amanita</taxon>
    </lineage>
</organism>
<accession>A0A0C2WZN2</accession>
<gene>
    <name evidence="1" type="ORF">M378DRAFT_165879</name>
</gene>
<dbReference type="EMBL" id="KN818272">
    <property type="protein sequence ID" value="KIL62331.1"/>
    <property type="molecule type" value="Genomic_DNA"/>
</dbReference>
<dbReference type="HOGENOM" id="CLU_2885321_0_0_1"/>
<evidence type="ECO:0000313" key="2">
    <source>
        <dbReference type="Proteomes" id="UP000054549"/>
    </source>
</evidence>